<evidence type="ECO:0000256" key="2">
    <source>
        <dbReference type="ARBA" id="ARBA00022670"/>
    </source>
</evidence>
<feature type="region of interest" description="Disordered" evidence="5">
    <location>
        <begin position="22"/>
        <end position="42"/>
    </location>
</feature>
<dbReference type="PANTHER" id="PTHR12606">
    <property type="entry name" value="SENTRIN/SUMO-SPECIFIC PROTEASE"/>
    <property type="match status" value="1"/>
</dbReference>
<evidence type="ECO:0000256" key="3">
    <source>
        <dbReference type="ARBA" id="ARBA00022801"/>
    </source>
</evidence>
<keyword evidence="7" id="KW-1185">Reference proteome</keyword>
<sequence>MQSLIKGWLQEREYSLITIRQRRERSATDNDEEDQAIEQWKPARSKKRKGNIYFPAEKYIDNSTVMTDQLLREELKEKIIYESEVPVKEKAQPLPPCGDLDEELNVEDSSEFIDYSSFYEDIEDRFLKQKSYPSNFPNHIKDFGGIPLNQGIFSTLLPDKYMDGELINSFFIALQEITARSSLNLLSFESYFTTKLMVGEKSIGFTNWAKKVQPAKYDVWLLPVLIDQNHWTLLVVLLTHYIMIYFDSCHHLPPKSLINRICSFIGSSRTARQAKLTNWSQWVLSAPTDMPHQMKENGNIGGNCGMHVCMWAYTIVSSSIVPFEEEHMNTARKGVARFLLDFPINKTILKRLQTKDAMFDSYGTVPEIKNIVHSINLSRHPSLNFDSTLVFAASIRVLSEIAKL</sequence>
<dbReference type="SUPFAM" id="SSF54001">
    <property type="entry name" value="Cysteine proteinases"/>
    <property type="match status" value="1"/>
</dbReference>
<dbReference type="InterPro" id="IPR003653">
    <property type="entry name" value="Peptidase_C48_C"/>
</dbReference>
<dbReference type="AlphaFoldDB" id="A0AAJ7CB80"/>
<keyword evidence="3" id="KW-0378">Hydrolase</keyword>
<dbReference type="GO" id="GO:0016929">
    <property type="term" value="F:deSUMOylase activity"/>
    <property type="evidence" value="ECO:0007669"/>
    <property type="project" value="TreeGrafter"/>
</dbReference>
<evidence type="ECO:0000256" key="4">
    <source>
        <dbReference type="ARBA" id="ARBA00022807"/>
    </source>
</evidence>
<dbReference type="Gene3D" id="3.40.395.10">
    <property type="entry name" value="Adenoviral Proteinase, Chain A"/>
    <property type="match status" value="1"/>
</dbReference>
<dbReference type="KEGG" id="ccin:107272777"/>
<keyword evidence="4" id="KW-0788">Thiol protease</keyword>
<dbReference type="GO" id="GO:0016926">
    <property type="term" value="P:protein desumoylation"/>
    <property type="evidence" value="ECO:0007669"/>
    <property type="project" value="TreeGrafter"/>
</dbReference>
<dbReference type="GeneID" id="107272777"/>
<protein>
    <submittedName>
        <fullName evidence="8">Sentrin-specific protease 1-like</fullName>
    </submittedName>
</protein>
<organism evidence="7 8">
    <name type="scientific">Cephus cinctus</name>
    <name type="common">Wheat stem sawfly</name>
    <dbReference type="NCBI Taxonomy" id="211228"/>
    <lineage>
        <taxon>Eukaryota</taxon>
        <taxon>Metazoa</taxon>
        <taxon>Ecdysozoa</taxon>
        <taxon>Arthropoda</taxon>
        <taxon>Hexapoda</taxon>
        <taxon>Insecta</taxon>
        <taxon>Pterygota</taxon>
        <taxon>Neoptera</taxon>
        <taxon>Endopterygota</taxon>
        <taxon>Hymenoptera</taxon>
        <taxon>Cephoidea</taxon>
        <taxon>Cephidae</taxon>
        <taxon>Cephus</taxon>
    </lineage>
</organism>
<dbReference type="RefSeq" id="XP_015605745.1">
    <property type="nucleotide sequence ID" value="XM_015750259.1"/>
</dbReference>
<evidence type="ECO:0000259" key="6">
    <source>
        <dbReference type="PROSITE" id="PS50600"/>
    </source>
</evidence>
<evidence type="ECO:0000313" key="7">
    <source>
        <dbReference type="Proteomes" id="UP000694920"/>
    </source>
</evidence>
<evidence type="ECO:0000256" key="1">
    <source>
        <dbReference type="ARBA" id="ARBA00005234"/>
    </source>
</evidence>
<dbReference type="PANTHER" id="PTHR12606:SF141">
    <property type="entry name" value="GH15225P-RELATED"/>
    <property type="match status" value="1"/>
</dbReference>
<gene>
    <name evidence="8" type="primary">LOC107272777</name>
</gene>
<reference evidence="8" key="1">
    <citation type="submission" date="2025-08" db="UniProtKB">
        <authorList>
            <consortium name="RefSeq"/>
        </authorList>
    </citation>
    <scope>IDENTIFICATION</scope>
</reference>
<evidence type="ECO:0000313" key="8">
    <source>
        <dbReference type="RefSeq" id="XP_015605745.1"/>
    </source>
</evidence>
<dbReference type="InterPro" id="IPR038765">
    <property type="entry name" value="Papain-like_cys_pep_sf"/>
</dbReference>
<evidence type="ECO:0000256" key="5">
    <source>
        <dbReference type="SAM" id="MobiDB-lite"/>
    </source>
</evidence>
<feature type="domain" description="Ubiquitin-like protease family profile" evidence="6">
    <location>
        <begin position="146"/>
        <end position="315"/>
    </location>
</feature>
<dbReference type="PROSITE" id="PS50600">
    <property type="entry name" value="ULP_PROTEASE"/>
    <property type="match status" value="1"/>
</dbReference>
<name>A0AAJ7CB80_CEPCN</name>
<keyword evidence="2" id="KW-0645">Protease</keyword>
<comment type="similarity">
    <text evidence="1">Belongs to the peptidase C48 family.</text>
</comment>
<dbReference type="GO" id="GO:0005634">
    <property type="term" value="C:nucleus"/>
    <property type="evidence" value="ECO:0007669"/>
    <property type="project" value="TreeGrafter"/>
</dbReference>
<dbReference type="Pfam" id="PF02902">
    <property type="entry name" value="Peptidase_C48"/>
    <property type="match status" value="1"/>
</dbReference>
<accession>A0AAJ7CB80</accession>
<proteinExistence type="inferred from homology"/>
<dbReference type="GO" id="GO:0006508">
    <property type="term" value="P:proteolysis"/>
    <property type="evidence" value="ECO:0007669"/>
    <property type="project" value="UniProtKB-KW"/>
</dbReference>
<dbReference type="Proteomes" id="UP000694920">
    <property type="component" value="Unplaced"/>
</dbReference>